<evidence type="ECO:0000313" key="1">
    <source>
        <dbReference type="EMBL" id="KAG7664014.1"/>
    </source>
</evidence>
<keyword evidence="2" id="KW-1185">Reference proteome</keyword>
<comment type="caution">
    <text evidence="1">The sequence shown here is derived from an EMBL/GenBank/DDBJ whole genome shotgun (WGS) entry which is preliminary data.</text>
</comment>
<dbReference type="GeneID" id="73469253"/>
<gene>
    <name evidence="1" type="ORF">J8A68_002452</name>
</gene>
<reference evidence="1 2" key="1">
    <citation type="journal article" date="2021" name="DNA Res.">
        <title>Genome analysis of Candida subhashii reveals its hybrid nature and dual mitochondrial genome conformations.</title>
        <authorList>
            <person name="Mixao V."/>
            <person name="Hegedusova E."/>
            <person name="Saus E."/>
            <person name="Pryszcz L.P."/>
            <person name="Cillingova A."/>
            <person name="Nosek J."/>
            <person name="Gabaldon T."/>
        </authorList>
    </citation>
    <scope>NUCLEOTIDE SEQUENCE [LARGE SCALE GENOMIC DNA]</scope>
    <source>
        <strain evidence="1 2">CBS 10753</strain>
    </source>
</reference>
<dbReference type="RefSeq" id="XP_049264246.1">
    <property type="nucleotide sequence ID" value="XM_049406204.1"/>
</dbReference>
<proteinExistence type="predicted"/>
<name>A0A8J5QLW7_9ASCO</name>
<organism evidence="1 2">
    <name type="scientific">[Candida] subhashii</name>
    <dbReference type="NCBI Taxonomy" id="561895"/>
    <lineage>
        <taxon>Eukaryota</taxon>
        <taxon>Fungi</taxon>
        <taxon>Dikarya</taxon>
        <taxon>Ascomycota</taxon>
        <taxon>Saccharomycotina</taxon>
        <taxon>Pichiomycetes</taxon>
        <taxon>Debaryomycetaceae</taxon>
        <taxon>Spathaspora</taxon>
    </lineage>
</organism>
<dbReference type="EMBL" id="JAGSYN010000110">
    <property type="protein sequence ID" value="KAG7664014.1"/>
    <property type="molecule type" value="Genomic_DNA"/>
</dbReference>
<sequence>MSSINLSVPPIPSAAEFIPVFTFNLKLAQDPTLIYTDASADKSLTLAHIADGEVSTVPNSLGLELDVTGLTGTDDLSVKISANTASLDCKLYGKTANGSGVFIHYGGKVQFNDASVAVLSKKSQTASIEDSFVSNTPTFQFDEGAEDKYKWVLKEHFFGRGRFARDNEGVLYVQYYIYLVR</sequence>
<dbReference type="Proteomes" id="UP000694255">
    <property type="component" value="Unassembled WGS sequence"/>
</dbReference>
<dbReference type="OrthoDB" id="2544694at2759"/>
<protein>
    <submittedName>
        <fullName evidence="1">Uncharacterized protein</fullName>
    </submittedName>
</protein>
<evidence type="ECO:0000313" key="2">
    <source>
        <dbReference type="Proteomes" id="UP000694255"/>
    </source>
</evidence>
<dbReference type="Pfam" id="PF11578">
    <property type="entry name" value="DUF3237"/>
    <property type="match status" value="1"/>
</dbReference>
<dbReference type="AlphaFoldDB" id="A0A8J5QLW7"/>
<accession>A0A8J5QLW7</accession>